<dbReference type="AlphaFoldDB" id="A0A9N9PW45"/>
<name>A0A9N9PW45_9HELO</name>
<evidence type="ECO:0000313" key="4">
    <source>
        <dbReference type="Proteomes" id="UP000696280"/>
    </source>
</evidence>
<evidence type="ECO:0000313" key="3">
    <source>
        <dbReference type="EMBL" id="CAG8962076.1"/>
    </source>
</evidence>
<dbReference type="OrthoDB" id="2402896at2759"/>
<proteinExistence type="predicted"/>
<evidence type="ECO:0000256" key="1">
    <source>
        <dbReference type="SAM" id="MobiDB-lite"/>
    </source>
</evidence>
<evidence type="ECO:0000259" key="2">
    <source>
        <dbReference type="Pfam" id="PF03101"/>
    </source>
</evidence>
<reference evidence="3" key="1">
    <citation type="submission" date="2021-07" db="EMBL/GenBank/DDBJ databases">
        <authorList>
            <person name="Durling M."/>
        </authorList>
    </citation>
    <scope>NUCLEOTIDE SEQUENCE</scope>
</reference>
<protein>
    <recommendedName>
        <fullName evidence="2">FAR1 domain-containing protein</fullName>
    </recommendedName>
</protein>
<dbReference type="Proteomes" id="UP000696280">
    <property type="component" value="Unassembled WGS sequence"/>
</dbReference>
<dbReference type="PANTHER" id="PTHR47718:SF13">
    <property type="entry name" value="OS09G0290500 PROTEIN"/>
    <property type="match status" value="1"/>
</dbReference>
<dbReference type="InterPro" id="IPR004330">
    <property type="entry name" value="FAR1_DNA_bnd_dom"/>
</dbReference>
<keyword evidence="4" id="KW-1185">Reference proteome</keyword>
<feature type="compositionally biased region" description="Polar residues" evidence="1">
    <location>
        <begin position="282"/>
        <end position="299"/>
    </location>
</feature>
<accession>A0A9N9PW45</accession>
<dbReference type="EMBL" id="CAJVRL010000127">
    <property type="protein sequence ID" value="CAG8962076.1"/>
    <property type="molecule type" value="Genomic_DNA"/>
</dbReference>
<comment type="caution">
    <text evidence="3">The sequence shown here is derived from an EMBL/GenBank/DDBJ whole genome shotgun (WGS) entry which is preliminary data.</text>
</comment>
<feature type="domain" description="FAR1" evidence="2">
    <location>
        <begin position="98"/>
        <end position="170"/>
    </location>
</feature>
<organism evidence="3 4">
    <name type="scientific">Hymenoscyphus fraxineus</name>
    <dbReference type="NCBI Taxonomy" id="746836"/>
    <lineage>
        <taxon>Eukaryota</taxon>
        <taxon>Fungi</taxon>
        <taxon>Dikarya</taxon>
        <taxon>Ascomycota</taxon>
        <taxon>Pezizomycotina</taxon>
        <taxon>Leotiomycetes</taxon>
        <taxon>Helotiales</taxon>
        <taxon>Helotiaceae</taxon>
        <taxon>Hymenoscyphus</taxon>
    </lineage>
</organism>
<dbReference type="Pfam" id="PF03101">
    <property type="entry name" value="FAR1"/>
    <property type="match status" value="1"/>
</dbReference>
<feature type="region of interest" description="Disordered" evidence="1">
    <location>
        <begin position="276"/>
        <end position="344"/>
    </location>
</feature>
<dbReference type="PANTHER" id="PTHR47718">
    <property type="entry name" value="OS01G0519700 PROTEIN"/>
    <property type="match status" value="1"/>
</dbReference>
<gene>
    <name evidence="3" type="ORF">HYFRA_00005119</name>
</gene>
<sequence length="358" mass="39846">MAYLHRDGPITLNEVYAYAYASVIWVLDISTEQRSAGFLFETGALSVPTAARRALIPPPATPIPPSSFNSINEEPVPSPRVDSLHATEDDRIDAIRAMRRRTTNEVYRIIVKCRKEGKKNTQSKEKYKGIHTSRTREGSSCKTGCPYKAELSVQPDGQWLFHTVYTEHNHGPINSHALPQVRMNISVEKHVQIVNLHASGLRPLQIKEALLHIEDGDSCKLTLVKPYIHNAAIVLMAREIQKLDRRSGRRPEKACTGHIIKAFGWSSGINSTTRNRSEFEYPTQSFTPEPTVISSTNNPVDLDEESDSSDVGSAPAPAPGVFQPLPPTDIEPPSSIFRAPPAATIRQSNAFSQRYFER</sequence>